<keyword evidence="1" id="KW-0732">Signal</keyword>
<reference evidence="2 3" key="1">
    <citation type="submission" date="2015-08" db="EMBL/GenBank/DDBJ databases">
        <authorList>
            <person name="Babu N.S."/>
            <person name="Beckwith C.J."/>
            <person name="Beseler K.G."/>
            <person name="Brison A."/>
            <person name="Carone J.V."/>
            <person name="Caskin T.P."/>
            <person name="Diamond M."/>
            <person name="Durham M.E."/>
            <person name="Foxe J.M."/>
            <person name="Go M."/>
            <person name="Henderson B.A."/>
            <person name="Jones I.B."/>
            <person name="McGettigan J.A."/>
            <person name="Micheletti S.J."/>
            <person name="Nasrallah M.E."/>
            <person name="Ortiz D."/>
            <person name="Piller C.R."/>
            <person name="Privatt S.R."/>
            <person name="Schneider S.L."/>
            <person name="Sharp S."/>
            <person name="Smith T.C."/>
            <person name="Stanton J.D."/>
            <person name="Ullery H.E."/>
            <person name="Wilson R.J."/>
            <person name="Serrano M.G."/>
            <person name="Buck G."/>
            <person name="Lee V."/>
            <person name="Wang Y."/>
            <person name="Carvalho R."/>
            <person name="Voegtly L."/>
            <person name="Shi R."/>
            <person name="Duckworth R."/>
            <person name="Johnson A."/>
            <person name="Loviza R."/>
            <person name="Walstead R."/>
            <person name="Shah Z."/>
            <person name="Kiflezghi M."/>
            <person name="Wade K."/>
            <person name="Ball S.L."/>
            <person name="Bradley K.W."/>
            <person name="Asai D.J."/>
            <person name="Bowman C.A."/>
            <person name="Russell D.A."/>
            <person name="Pope W.H."/>
            <person name="Jacobs-Sera D."/>
            <person name="Hendrix R.W."/>
            <person name="Hatfull G.F."/>
        </authorList>
    </citation>
    <scope>NUCLEOTIDE SEQUENCE [LARGE SCALE GENOMIC DNA]</scope>
    <source>
        <strain evidence="2 3">DSM 27648</strain>
    </source>
</reference>
<keyword evidence="3" id="KW-1185">Reference proteome</keyword>
<gene>
    <name evidence="2" type="ORF">AKJ09_01981</name>
</gene>
<dbReference type="AlphaFoldDB" id="A0A0K1PP81"/>
<organism evidence="2 3">
    <name type="scientific">Labilithrix luteola</name>
    <dbReference type="NCBI Taxonomy" id="1391654"/>
    <lineage>
        <taxon>Bacteria</taxon>
        <taxon>Pseudomonadati</taxon>
        <taxon>Myxococcota</taxon>
        <taxon>Polyangia</taxon>
        <taxon>Polyangiales</taxon>
        <taxon>Labilitrichaceae</taxon>
        <taxon>Labilithrix</taxon>
    </lineage>
</organism>
<protein>
    <recommendedName>
        <fullName evidence="4">Lipoprotein</fullName>
    </recommendedName>
</protein>
<feature type="signal peptide" evidence="1">
    <location>
        <begin position="1"/>
        <end position="21"/>
    </location>
</feature>
<evidence type="ECO:0000256" key="1">
    <source>
        <dbReference type="SAM" id="SignalP"/>
    </source>
</evidence>
<dbReference type="Proteomes" id="UP000064967">
    <property type="component" value="Chromosome"/>
</dbReference>
<dbReference type="EMBL" id="CP012333">
    <property type="protein sequence ID" value="AKU95317.1"/>
    <property type="molecule type" value="Genomic_DNA"/>
</dbReference>
<dbReference type="SUPFAM" id="SSF63825">
    <property type="entry name" value="YWTD domain"/>
    <property type="match status" value="1"/>
</dbReference>
<proteinExistence type="predicted"/>
<evidence type="ECO:0000313" key="3">
    <source>
        <dbReference type="Proteomes" id="UP000064967"/>
    </source>
</evidence>
<dbReference type="STRING" id="1391654.AKJ09_01981"/>
<dbReference type="KEGG" id="llu:AKJ09_01981"/>
<name>A0A0K1PP81_9BACT</name>
<accession>A0A0K1PP81</accession>
<sequence length="310" mass="32645">MFTLVTKRRCLAFVGALTSAAAIHCSSEPQKFETKDESVPDAEPPPVAPFVDASVEQDASAPLPDVDCADENKKIYVLSGNDKVIYRFDPIALTFTSLGRPACATRSGMYSMAVDRRGFAWVEYQDGRLFKVNTADMSCADSGFRRDAYGFGLFGMGFAKNDGDTGGGVNAGETLWVVGAALARLDTTTLDLSIVGKGGLGRSELSGTGVGTLYAFMSGAGGRVAQLDKTTGETQKFFVTGVENLGAWAFAAWGGDFWLFTSPPQVSGTETSTVTKYSPTTGESTVLMEDVGLLIVGAGVSTCAPTEPPH</sequence>
<evidence type="ECO:0000313" key="2">
    <source>
        <dbReference type="EMBL" id="AKU95317.1"/>
    </source>
</evidence>
<feature type="chain" id="PRO_5005466095" description="Lipoprotein" evidence="1">
    <location>
        <begin position="22"/>
        <end position="310"/>
    </location>
</feature>
<evidence type="ECO:0008006" key="4">
    <source>
        <dbReference type="Google" id="ProtNLM"/>
    </source>
</evidence>